<keyword evidence="2" id="KW-0732">Signal</keyword>
<dbReference type="HOGENOM" id="CLU_545638_0_0_1"/>
<dbReference type="SUPFAM" id="SSF50998">
    <property type="entry name" value="Quinoprotein alcohol dehydrogenase-like"/>
    <property type="match status" value="2"/>
</dbReference>
<dbReference type="eggNOG" id="ENOG502QSCU">
    <property type="taxonomic scope" value="Eukaryota"/>
</dbReference>
<feature type="signal peptide" evidence="2">
    <location>
        <begin position="1"/>
        <end position="17"/>
    </location>
</feature>
<dbReference type="KEGG" id="smo:SELMODRAFT_410929"/>
<evidence type="ECO:0000313" key="3">
    <source>
        <dbReference type="EMBL" id="EFJ29269.1"/>
    </source>
</evidence>
<keyword evidence="1" id="KW-1133">Transmembrane helix</keyword>
<dbReference type="STRING" id="88036.D8RGB5"/>
<gene>
    <name evidence="3" type="ORF">SELMODRAFT_410929</name>
</gene>
<dbReference type="PANTHER" id="PTHR37253:SF1">
    <property type="entry name" value="PROTEIN GAMETE EXPRESSED 3"/>
    <property type="match status" value="1"/>
</dbReference>
<feature type="chain" id="PRO_5003121802" evidence="2">
    <location>
        <begin position="18"/>
        <end position="500"/>
    </location>
</feature>
<dbReference type="EMBL" id="GL377578">
    <property type="protein sequence ID" value="EFJ29269.1"/>
    <property type="molecule type" value="Genomic_DNA"/>
</dbReference>
<dbReference type="InterPro" id="IPR011047">
    <property type="entry name" value="Quinoprotein_ADH-like_sf"/>
</dbReference>
<dbReference type="InParanoid" id="D8RGB5"/>
<feature type="transmembrane region" description="Helical" evidence="1">
    <location>
        <begin position="335"/>
        <end position="354"/>
    </location>
</feature>
<dbReference type="InterPro" id="IPR015943">
    <property type="entry name" value="WD40/YVTN_repeat-like_dom_sf"/>
</dbReference>
<accession>D8RGB5</accession>
<keyword evidence="1" id="KW-0472">Membrane</keyword>
<dbReference type="InterPro" id="IPR045301">
    <property type="entry name" value="GEX3-like"/>
</dbReference>
<sequence>MGKAWIFTIMLVGFTRAILQMENWTDINRILSISGVPTIASDGRIYICTGKNLISYNEDMSLNWTASLRSGTCEGHIPPIIDSAGRVYLAAQNNVQIVTPKPYSYSTKKYTISFLYNFTSHGIGSKPVTGLAASQTDAAIMFYVNSGVGGLYAVTIEGTPRWSLGGIVNSSNWQQSSFDFSDFCSSNSSVCYFHYSPAVDMCDGSLYIAHSNGWLYAISGWQPFIRWRYNFGLNREASEAGITTGNNGLVYAAVVAQEMVYAFDAQTGDVFWRVKVGPLSVLTCFPRVDLTDLSTKGGCTFDSSLILALVAASVSTSGPCKAGERATAATCVGNLAIPQLPGFILAVIFVFTWWSRKVRVDRKNERDKRRKDIGMPHDKRKLVKHRAALEREAAHLQGKYLECPSKHIEDRLFEALSQLNFLDVLIADQAHSNASLHGLRRRLELSPFSRYSSGSNNLALYHPLEGDTTLASPSNDQEVIPTDLTTIKKDKIASMVDATP</sequence>
<evidence type="ECO:0000256" key="2">
    <source>
        <dbReference type="SAM" id="SignalP"/>
    </source>
</evidence>
<dbReference type="PANTHER" id="PTHR37253">
    <property type="entry name" value="PROTEIN GAMETE EXPRESSED 3"/>
    <property type="match status" value="1"/>
</dbReference>
<keyword evidence="4" id="KW-1185">Reference proteome</keyword>
<evidence type="ECO:0000313" key="4">
    <source>
        <dbReference type="Proteomes" id="UP000001514"/>
    </source>
</evidence>
<dbReference type="Proteomes" id="UP000001514">
    <property type="component" value="Unassembled WGS sequence"/>
</dbReference>
<keyword evidence="1" id="KW-0812">Transmembrane</keyword>
<proteinExistence type="predicted"/>
<protein>
    <submittedName>
        <fullName evidence="3">Uncharacterized protein</fullName>
    </submittedName>
</protein>
<dbReference type="Gramene" id="EFJ29269">
    <property type="protein sequence ID" value="EFJ29269"/>
    <property type="gene ID" value="SELMODRAFT_410929"/>
</dbReference>
<reference evidence="3 4" key="1">
    <citation type="journal article" date="2011" name="Science">
        <title>The Selaginella genome identifies genetic changes associated with the evolution of vascular plants.</title>
        <authorList>
            <person name="Banks J.A."/>
            <person name="Nishiyama T."/>
            <person name="Hasebe M."/>
            <person name="Bowman J.L."/>
            <person name="Gribskov M."/>
            <person name="dePamphilis C."/>
            <person name="Albert V.A."/>
            <person name="Aono N."/>
            <person name="Aoyama T."/>
            <person name="Ambrose B.A."/>
            <person name="Ashton N.W."/>
            <person name="Axtell M.J."/>
            <person name="Barker E."/>
            <person name="Barker M.S."/>
            <person name="Bennetzen J.L."/>
            <person name="Bonawitz N.D."/>
            <person name="Chapple C."/>
            <person name="Cheng C."/>
            <person name="Correa L.G."/>
            <person name="Dacre M."/>
            <person name="DeBarry J."/>
            <person name="Dreyer I."/>
            <person name="Elias M."/>
            <person name="Engstrom E.M."/>
            <person name="Estelle M."/>
            <person name="Feng L."/>
            <person name="Finet C."/>
            <person name="Floyd S.K."/>
            <person name="Frommer W.B."/>
            <person name="Fujita T."/>
            <person name="Gramzow L."/>
            <person name="Gutensohn M."/>
            <person name="Harholt J."/>
            <person name="Hattori M."/>
            <person name="Heyl A."/>
            <person name="Hirai T."/>
            <person name="Hiwatashi Y."/>
            <person name="Ishikawa M."/>
            <person name="Iwata M."/>
            <person name="Karol K.G."/>
            <person name="Koehler B."/>
            <person name="Kolukisaoglu U."/>
            <person name="Kubo M."/>
            <person name="Kurata T."/>
            <person name="Lalonde S."/>
            <person name="Li K."/>
            <person name="Li Y."/>
            <person name="Litt A."/>
            <person name="Lyons E."/>
            <person name="Manning G."/>
            <person name="Maruyama T."/>
            <person name="Michael T.P."/>
            <person name="Mikami K."/>
            <person name="Miyazaki S."/>
            <person name="Morinaga S."/>
            <person name="Murata T."/>
            <person name="Mueller-Roeber B."/>
            <person name="Nelson D.R."/>
            <person name="Obara M."/>
            <person name="Oguri Y."/>
            <person name="Olmstead R.G."/>
            <person name="Onodera N."/>
            <person name="Petersen B.L."/>
            <person name="Pils B."/>
            <person name="Prigge M."/>
            <person name="Rensing S.A."/>
            <person name="Riano-Pachon D.M."/>
            <person name="Roberts A.W."/>
            <person name="Sato Y."/>
            <person name="Scheller H.V."/>
            <person name="Schulz B."/>
            <person name="Schulz C."/>
            <person name="Shakirov E.V."/>
            <person name="Shibagaki N."/>
            <person name="Shinohara N."/>
            <person name="Shippen D.E."/>
            <person name="Soerensen I."/>
            <person name="Sotooka R."/>
            <person name="Sugimoto N."/>
            <person name="Sugita M."/>
            <person name="Sumikawa N."/>
            <person name="Tanurdzic M."/>
            <person name="Theissen G."/>
            <person name="Ulvskov P."/>
            <person name="Wakazuki S."/>
            <person name="Weng J.K."/>
            <person name="Willats W.W."/>
            <person name="Wipf D."/>
            <person name="Wolf P.G."/>
            <person name="Yang L."/>
            <person name="Zimmer A.D."/>
            <person name="Zhu Q."/>
            <person name="Mitros T."/>
            <person name="Hellsten U."/>
            <person name="Loque D."/>
            <person name="Otillar R."/>
            <person name="Salamov A."/>
            <person name="Schmutz J."/>
            <person name="Shapiro H."/>
            <person name="Lindquist E."/>
            <person name="Lucas S."/>
            <person name="Rokhsar D."/>
            <person name="Grigoriev I.V."/>
        </authorList>
    </citation>
    <scope>NUCLEOTIDE SEQUENCE [LARGE SCALE GENOMIC DNA]</scope>
</reference>
<name>D8RGB5_SELML</name>
<organism evidence="4">
    <name type="scientific">Selaginella moellendorffii</name>
    <name type="common">Spikemoss</name>
    <dbReference type="NCBI Taxonomy" id="88036"/>
    <lineage>
        <taxon>Eukaryota</taxon>
        <taxon>Viridiplantae</taxon>
        <taxon>Streptophyta</taxon>
        <taxon>Embryophyta</taxon>
        <taxon>Tracheophyta</taxon>
        <taxon>Lycopodiopsida</taxon>
        <taxon>Selaginellales</taxon>
        <taxon>Selaginellaceae</taxon>
        <taxon>Selaginella</taxon>
    </lineage>
</organism>
<dbReference type="Gene3D" id="2.130.10.10">
    <property type="entry name" value="YVTN repeat-like/Quinoprotein amine dehydrogenase"/>
    <property type="match status" value="1"/>
</dbReference>
<evidence type="ECO:0000256" key="1">
    <source>
        <dbReference type="SAM" id="Phobius"/>
    </source>
</evidence>
<dbReference type="AlphaFoldDB" id="D8RGB5"/>